<proteinExistence type="predicted"/>
<organism evidence="1 2">
    <name type="scientific">Acinetobacter radioresistens</name>
    <dbReference type="NCBI Taxonomy" id="40216"/>
    <lineage>
        <taxon>Bacteria</taxon>
        <taxon>Pseudomonadati</taxon>
        <taxon>Pseudomonadota</taxon>
        <taxon>Gammaproteobacteria</taxon>
        <taxon>Moraxellales</taxon>
        <taxon>Moraxellaceae</taxon>
        <taxon>Acinetobacter</taxon>
    </lineage>
</organism>
<sequence>MDTCLRIAEEIYRKIENRNGFLGNNSKDMSLFLIEFKREIRNTDIKCKYEFNSLKELIEQIEKHNGKTLDLSLIPSRHQKDEFILWLAVIFESLTDKIVVDSFQEKPTLEPKSLLLDNSEATTTYLRI</sequence>
<name>A0A8H2K593_ACIRA</name>
<evidence type="ECO:0000313" key="1">
    <source>
        <dbReference type="EMBL" id="TNX92345.1"/>
    </source>
</evidence>
<evidence type="ECO:0000313" key="2">
    <source>
        <dbReference type="Proteomes" id="UP000314285"/>
    </source>
</evidence>
<dbReference type="Proteomes" id="UP000314285">
    <property type="component" value="Unassembled WGS sequence"/>
</dbReference>
<accession>A0A8H2K593</accession>
<reference evidence="1 2" key="1">
    <citation type="submission" date="2019-06" db="EMBL/GenBank/DDBJ databases">
        <title>Genome of Acinetobacter radioresistens APH1, a phenol degrading strain.</title>
        <authorList>
            <person name="Liu Y."/>
        </authorList>
    </citation>
    <scope>NUCLEOTIDE SEQUENCE [LARGE SCALE GENOMIC DNA]</scope>
    <source>
        <strain evidence="1 2">APH1</strain>
    </source>
</reference>
<protein>
    <submittedName>
        <fullName evidence="1">Uncharacterized protein</fullName>
    </submittedName>
</protein>
<dbReference type="EMBL" id="VFBM01000004">
    <property type="protein sequence ID" value="TNX92345.1"/>
    <property type="molecule type" value="Genomic_DNA"/>
</dbReference>
<dbReference type="RefSeq" id="WP_005026105.1">
    <property type="nucleotide sequence ID" value="NZ_CP027365.1"/>
</dbReference>
<gene>
    <name evidence="1" type="ORF">FHY67_06195</name>
</gene>
<dbReference type="AlphaFoldDB" id="A0A8H2K593"/>
<comment type="caution">
    <text evidence="1">The sequence shown here is derived from an EMBL/GenBank/DDBJ whole genome shotgun (WGS) entry which is preliminary data.</text>
</comment>